<gene>
    <name evidence="2" type="ORF">E5676_scaffold18G00750</name>
    <name evidence="1" type="ORF">E6C27_scaffold22G004750</name>
</gene>
<dbReference type="Proteomes" id="UP000321393">
    <property type="component" value="Unassembled WGS sequence"/>
</dbReference>
<keyword evidence="2" id="KW-0675">Receptor</keyword>
<protein>
    <submittedName>
        <fullName evidence="2">Receptor-like protein 12</fullName>
    </submittedName>
</protein>
<evidence type="ECO:0000313" key="1">
    <source>
        <dbReference type="EMBL" id="KAA0060598.1"/>
    </source>
</evidence>
<comment type="caution">
    <text evidence="2">The sequence shown here is derived from an EMBL/GenBank/DDBJ whole genome shotgun (WGS) entry which is preliminary data.</text>
</comment>
<organism evidence="2 4">
    <name type="scientific">Cucumis melo var. makuwa</name>
    <name type="common">Oriental melon</name>
    <dbReference type="NCBI Taxonomy" id="1194695"/>
    <lineage>
        <taxon>Eukaryota</taxon>
        <taxon>Viridiplantae</taxon>
        <taxon>Streptophyta</taxon>
        <taxon>Embryophyta</taxon>
        <taxon>Tracheophyta</taxon>
        <taxon>Spermatophyta</taxon>
        <taxon>Magnoliopsida</taxon>
        <taxon>eudicotyledons</taxon>
        <taxon>Gunneridae</taxon>
        <taxon>Pentapetalae</taxon>
        <taxon>rosids</taxon>
        <taxon>fabids</taxon>
        <taxon>Cucurbitales</taxon>
        <taxon>Cucurbitaceae</taxon>
        <taxon>Benincaseae</taxon>
        <taxon>Cucumis</taxon>
    </lineage>
</organism>
<proteinExistence type="predicted"/>
<reference evidence="3 4" key="1">
    <citation type="submission" date="2019-08" db="EMBL/GenBank/DDBJ databases">
        <title>Draft genome sequences of two oriental melons (Cucumis melo L. var makuwa).</title>
        <authorList>
            <person name="Kwon S.-Y."/>
        </authorList>
    </citation>
    <scope>NUCLEOTIDE SEQUENCE [LARGE SCALE GENOMIC DNA]</scope>
    <source>
        <strain evidence="4">cv. Chang Bougi</strain>
        <strain evidence="3">cv. SW 3</strain>
        <tissue evidence="2">Leaf</tissue>
    </source>
</reference>
<name>A0A5D3BRI4_CUCMM</name>
<dbReference type="EMBL" id="SSTE01005668">
    <property type="protein sequence ID" value="KAA0060598.1"/>
    <property type="molecule type" value="Genomic_DNA"/>
</dbReference>
<sequence length="111" mass="12882">MSKEETIVEFNIRVLDIANESDALEEKMFEVKLVRKVLRSIPPRFNMKITEIDKANDMSAMKLDELLELLRTFILHLREGDVKRKSGIALTSMKEEAVTMMKESTYEESLT</sequence>
<dbReference type="EMBL" id="SSTD01015735">
    <property type="protein sequence ID" value="TYK02273.1"/>
    <property type="molecule type" value="Genomic_DNA"/>
</dbReference>
<evidence type="ECO:0000313" key="4">
    <source>
        <dbReference type="Proteomes" id="UP000321947"/>
    </source>
</evidence>
<dbReference type="AlphaFoldDB" id="A0A5D3BRI4"/>
<dbReference type="Proteomes" id="UP000321947">
    <property type="component" value="Unassembled WGS sequence"/>
</dbReference>
<evidence type="ECO:0000313" key="2">
    <source>
        <dbReference type="EMBL" id="TYK02273.1"/>
    </source>
</evidence>
<accession>A0A5D3BRI4</accession>
<evidence type="ECO:0000313" key="3">
    <source>
        <dbReference type="Proteomes" id="UP000321393"/>
    </source>
</evidence>
<dbReference type="OrthoDB" id="7920740at2759"/>